<evidence type="ECO:0000313" key="5">
    <source>
        <dbReference type="EMBL" id="ODR97246.1"/>
    </source>
</evidence>
<dbReference type="AlphaFoldDB" id="A0A1E3VWB5"/>
<dbReference type="GO" id="GO:0016020">
    <property type="term" value="C:membrane"/>
    <property type="evidence" value="ECO:0007669"/>
    <property type="project" value="TreeGrafter"/>
</dbReference>
<accession>A0A1E3VWB5</accession>
<dbReference type="Proteomes" id="UP000094172">
    <property type="component" value="Unassembled WGS sequence"/>
</dbReference>
<organism evidence="5 6">
    <name type="scientific">Methyloceanibacter stevinii</name>
    <dbReference type="NCBI Taxonomy" id="1774970"/>
    <lineage>
        <taxon>Bacteria</taxon>
        <taxon>Pseudomonadati</taxon>
        <taxon>Pseudomonadota</taxon>
        <taxon>Alphaproteobacteria</taxon>
        <taxon>Hyphomicrobiales</taxon>
        <taxon>Hyphomicrobiaceae</taxon>
        <taxon>Methyloceanibacter</taxon>
    </lineage>
</organism>
<dbReference type="PRINTS" id="PR00081">
    <property type="entry name" value="GDHRDH"/>
</dbReference>
<comment type="similarity">
    <text evidence="1 3">Belongs to the short-chain dehydrogenases/reductases (SDR) family.</text>
</comment>
<dbReference type="GO" id="GO:0016491">
    <property type="term" value="F:oxidoreductase activity"/>
    <property type="evidence" value="ECO:0007669"/>
    <property type="project" value="UniProtKB-KW"/>
</dbReference>
<proteinExistence type="inferred from homology"/>
<dbReference type="PRINTS" id="PR00080">
    <property type="entry name" value="SDRFAMILY"/>
</dbReference>
<dbReference type="Pfam" id="PF00106">
    <property type="entry name" value="adh_short"/>
    <property type="match status" value="1"/>
</dbReference>
<comment type="caution">
    <text evidence="5">The sequence shown here is derived from an EMBL/GenBank/DDBJ whole genome shotgun (WGS) entry which is preliminary data.</text>
</comment>
<gene>
    <name evidence="5" type="ORF">AUC70_13420</name>
</gene>
<dbReference type="SMART" id="SM00822">
    <property type="entry name" value="PKS_KR"/>
    <property type="match status" value="1"/>
</dbReference>
<protein>
    <recommendedName>
        <fullName evidence="4">Ketoreductase domain-containing protein</fullName>
    </recommendedName>
</protein>
<dbReference type="RefSeq" id="WP_069443243.1">
    <property type="nucleotide sequence ID" value="NZ_LPWE01000002.1"/>
</dbReference>
<evidence type="ECO:0000256" key="2">
    <source>
        <dbReference type="ARBA" id="ARBA00023002"/>
    </source>
</evidence>
<dbReference type="SUPFAM" id="SSF51735">
    <property type="entry name" value="NAD(P)-binding Rossmann-fold domains"/>
    <property type="match status" value="1"/>
</dbReference>
<dbReference type="InterPro" id="IPR002347">
    <property type="entry name" value="SDR_fam"/>
</dbReference>
<dbReference type="InterPro" id="IPR057326">
    <property type="entry name" value="KR_dom"/>
</dbReference>
<evidence type="ECO:0000313" key="6">
    <source>
        <dbReference type="Proteomes" id="UP000094172"/>
    </source>
</evidence>
<reference evidence="5 6" key="1">
    <citation type="journal article" date="2016" name="Environ. Microbiol.">
        <title>New Methyloceanibacter diversity from North Sea sediments includes methanotroph containing solely the soluble methane monooxygenase.</title>
        <authorList>
            <person name="Vekeman B."/>
            <person name="Kerckhof F.M."/>
            <person name="Cremers G."/>
            <person name="de Vos P."/>
            <person name="Vandamme P."/>
            <person name="Boon N."/>
            <person name="Op den Camp H.J."/>
            <person name="Heylen K."/>
        </authorList>
    </citation>
    <scope>NUCLEOTIDE SEQUENCE [LARGE SCALE GENOMIC DNA]</scope>
    <source>
        <strain evidence="5 6">R-67176</strain>
    </source>
</reference>
<name>A0A1E3VWB5_9HYPH</name>
<sequence>MSSKLVVVTGASSGIGEATARRFGQAGAHVVLLARNAERLERTARDVRDAGGKATALAVDLQNRAETLGAAARISGDIGTPDLLVNNAGVGRWRPLVETGPDEAAAMIGVPYLAAFNLTRAFAPAMIERGSGGIAFVTSPASYLAWPNASAYIAARRAIAGFAESLQSELKPAGIFVTIVVLGAVETPYFENNPGSRENIPELGPRLAPVLTAEQAAEALFQGTEQKKRFVVKPAIYRALFVMNALFPKTVASQVRRAAKKAKKAGA</sequence>
<dbReference type="PANTHER" id="PTHR44196">
    <property type="entry name" value="DEHYDROGENASE/REDUCTASE SDR FAMILY MEMBER 7B"/>
    <property type="match status" value="1"/>
</dbReference>
<evidence type="ECO:0000256" key="1">
    <source>
        <dbReference type="ARBA" id="ARBA00006484"/>
    </source>
</evidence>
<dbReference type="InterPro" id="IPR036291">
    <property type="entry name" value="NAD(P)-bd_dom_sf"/>
</dbReference>
<evidence type="ECO:0000256" key="3">
    <source>
        <dbReference type="RuleBase" id="RU000363"/>
    </source>
</evidence>
<dbReference type="EMBL" id="LPWE01000002">
    <property type="protein sequence ID" value="ODR97246.1"/>
    <property type="molecule type" value="Genomic_DNA"/>
</dbReference>
<dbReference type="STRING" id="1774970.AUC70_13420"/>
<evidence type="ECO:0000259" key="4">
    <source>
        <dbReference type="SMART" id="SM00822"/>
    </source>
</evidence>
<keyword evidence="6" id="KW-1185">Reference proteome</keyword>
<dbReference type="Gene3D" id="3.40.50.720">
    <property type="entry name" value="NAD(P)-binding Rossmann-like Domain"/>
    <property type="match status" value="1"/>
</dbReference>
<keyword evidence="2" id="KW-0560">Oxidoreductase</keyword>
<feature type="domain" description="Ketoreductase" evidence="4">
    <location>
        <begin position="4"/>
        <end position="188"/>
    </location>
</feature>
<dbReference type="PANTHER" id="PTHR44196:SF1">
    <property type="entry name" value="DEHYDROGENASE_REDUCTASE SDR FAMILY MEMBER 7B"/>
    <property type="match status" value="1"/>
</dbReference>